<evidence type="ECO:0000313" key="3">
    <source>
        <dbReference type="Proteomes" id="UP000887013"/>
    </source>
</evidence>
<comment type="caution">
    <text evidence="2">The sequence shown here is derived from an EMBL/GenBank/DDBJ whole genome shotgun (WGS) entry which is preliminary data.</text>
</comment>
<name>A0A8X6TT74_NEPPI</name>
<dbReference type="EMBL" id="BMAW01110146">
    <property type="protein sequence ID" value="GFT41670.1"/>
    <property type="molecule type" value="Genomic_DNA"/>
</dbReference>
<organism evidence="2 3">
    <name type="scientific">Nephila pilipes</name>
    <name type="common">Giant wood spider</name>
    <name type="synonym">Nephila maculata</name>
    <dbReference type="NCBI Taxonomy" id="299642"/>
    <lineage>
        <taxon>Eukaryota</taxon>
        <taxon>Metazoa</taxon>
        <taxon>Ecdysozoa</taxon>
        <taxon>Arthropoda</taxon>
        <taxon>Chelicerata</taxon>
        <taxon>Arachnida</taxon>
        <taxon>Araneae</taxon>
        <taxon>Araneomorphae</taxon>
        <taxon>Entelegynae</taxon>
        <taxon>Araneoidea</taxon>
        <taxon>Nephilidae</taxon>
        <taxon>Nephila</taxon>
    </lineage>
</organism>
<feature type="region of interest" description="Disordered" evidence="1">
    <location>
        <begin position="46"/>
        <end position="67"/>
    </location>
</feature>
<protein>
    <submittedName>
        <fullName evidence="2">Uncharacterized protein</fullName>
    </submittedName>
</protein>
<proteinExistence type="predicted"/>
<dbReference type="AlphaFoldDB" id="A0A8X6TT74"/>
<sequence>MKVMGSQPSPSLSALFGGDETERRSQQCGHATGVAIFHRVVTWRRTPCKSGTPGASPDTAEKPRGTHCGGSSFLRFVTVPLREEVLIS</sequence>
<feature type="region of interest" description="Disordered" evidence="1">
    <location>
        <begin position="1"/>
        <end position="27"/>
    </location>
</feature>
<evidence type="ECO:0000313" key="2">
    <source>
        <dbReference type="EMBL" id="GFT41670.1"/>
    </source>
</evidence>
<reference evidence="2" key="1">
    <citation type="submission" date="2020-08" db="EMBL/GenBank/DDBJ databases">
        <title>Multicomponent nature underlies the extraordinary mechanical properties of spider dragline silk.</title>
        <authorList>
            <person name="Kono N."/>
            <person name="Nakamura H."/>
            <person name="Mori M."/>
            <person name="Yoshida Y."/>
            <person name="Ohtoshi R."/>
            <person name="Malay A.D."/>
            <person name="Moran D.A.P."/>
            <person name="Tomita M."/>
            <person name="Numata K."/>
            <person name="Arakawa K."/>
        </authorList>
    </citation>
    <scope>NUCLEOTIDE SEQUENCE</scope>
</reference>
<gene>
    <name evidence="2" type="ORF">NPIL_691921</name>
</gene>
<evidence type="ECO:0000256" key="1">
    <source>
        <dbReference type="SAM" id="MobiDB-lite"/>
    </source>
</evidence>
<accession>A0A8X6TT74</accession>
<dbReference type="Proteomes" id="UP000887013">
    <property type="component" value="Unassembled WGS sequence"/>
</dbReference>
<feature type="compositionally biased region" description="Polar residues" evidence="1">
    <location>
        <begin position="1"/>
        <end position="12"/>
    </location>
</feature>
<keyword evidence="3" id="KW-1185">Reference proteome</keyword>